<accession>A0A0A7FV47</accession>
<dbReference type="InterPro" id="IPR004776">
    <property type="entry name" value="Mem_transp_PIN-like"/>
</dbReference>
<keyword evidence="5 7" id="KW-1133">Transmembrane helix</keyword>
<evidence type="ECO:0000256" key="6">
    <source>
        <dbReference type="ARBA" id="ARBA00023136"/>
    </source>
</evidence>
<evidence type="ECO:0000256" key="4">
    <source>
        <dbReference type="ARBA" id="ARBA00022692"/>
    </source>
</evidence>
<dbReference type="Pfam" id="PF03547">
    <property type="entry name" value="Mem_trans"/>
    <property type="match status" value="1"/>
</dbReference>
<evidence type="ECO:0000256" key="2">
    <source>
        <dbReference type="ARBA" id="ARBA00022448"/>
    </source>
</evidence>
<evidence type="ECO:0000256" key="3">
    <source>
        <dbReference type="ARBA" id="ARBA00022475"/>
    </source>
</evidence>
<feature type="transmembrane region" description="Helical" evidence="7">
    <location>
        <begin position="326"/>
        <end position="348"/>
    </location>
</feature>
<feature type="transmembrane region" description="Helical" evidence="7">
    <location>
        <begin position="15"/>
        <end position="34"/>
    </location>
</feature>
<keyword evidence="2" id="KW-0813">Transport</keyword>
<dbReference type="PANTHER" id="PTHR36838:SF1">
    <property type="entry name" value="SLR1864 PROTEIN"/>
    <property type="match status" value="1"/>
</dbReference>
<feature type="transmembrane region" description="Helical" evidence="7">
    <location>
        <begin position="136"/>
        <end position="155"/>
    </location>
</feature>
<sequence>MDILSILLKTITDNAIIGAIFSSIAIIFLGFYLRKKNIIKDAASQILTKVVLSVAIPALALKSFLVDIDKKSMHEGINLLIWGFVIYILLIFITKLLYSKYKGDKQDALRVLTVFGSTTFFGTPIVQAVYGAVGVMYSSIFNIAYRVFLYSYGYVKMSGIKMDKDNFKEKAKEMFLNPVIIATFLGLFIWLFQDSMPQVAVQTKEGIKYYAFLRIDQTVPWLYKPLTYLSSLCSPLAWLAIGAKLATIPFKEAMASKDSWLYSIQKVILVPFINIVLLYILNVTGILPVSYVGLATVVIMMATPTATVAAAYAISFDKESLLSSNCSLLSTIVAVVAMPCWIVVLEVIKNLGIFA</sequence>
<dbReference type="EMBL" id="CP006905">
    <property type="protein sequence ID" value="AIY83492.1"/>
    <property type="molecule type" value="Genomic_DNA"/>
</dbReference>
<dbReference type="GeneID" id="60853699"/>
<dbReference type="KEGG" id="cbv:U729_189"/>
<dbReference type="STRING" id="1561.NPD11_2786"/>
<evidence type="ECO:0000256" key="1">
    <source>
        <dbReference type="ARBA" id="ARBA00004141"/>
    </source>
</evidence>
<comment type="subcellular location">
    <subcellularLocation>
        <location evidence="1">Membrane</location>
        <topology evidence="1">Multi-pass membrane protein</topology>
    </subcellularLocation>
</comment>
<reference evidence="8 9" key="1">
    <citation type="journal article" date="2015" name="Infect. Genet. Evol.">
        <title>Genomic sequences of six botulinum neurotoxin-producing strains representing three clostridial species illustrate the mobility and diversity of botulinum neurotoxin genes.</title>
        <authorList>
            <person name="Smith T.J."/>
            <person name="Hill K.K."/>
            <person name="Xie G."/>
            <person name="Foley B.T."/>
            <person name="Williamson C.H."/>
            <person name="Foster J.T."/>
            <person name="Johnson S.L."/>
            <person name="Chertkov O."/>
            <person name="Teshima H."/>
            <person name="Gibbons H.S."/>
            <person name="Johnsky L.A."/>
            <person name="Karavis M.A."/>
            <person name="Smith L.A."/>
        </authorList>
    </citation>
    <scope>NUCLEOTIDE SEQUENCE [LARGE SCALE GENOMIC DNA]</scope>
    <source>
        <strain evidence="8 9">Sullivan</strain>
    </source>
</reference>
<dbReference type="GO" id="GO:0016020">
    <property type="term" value="C:membrane"/>
    <property type="evidence" value="ECO:0007669"/>
    <property type="project" value="UniProtKB-SubCell"/>
</dbReference>
<dbReference type="PANTHER" id="PTHR36838">
    <property type="entry name" value="AUXIN EFFLUX CARRIER FAMILY PROTEIN"/>
    <property type="match status" value="1"/>
</dbReference>
<feature type="transmembrane region" description="Helical" evidence="7">
    <location>
        <begin position="77"/>
        <end position="97"/>
    </location>
</feature>
<dbReference type="eggNOG" id="COG0679">
    <property type="taxonomic scope" value="Bacteria"/>
</dbReference>
<evidence type="ECO:0000313" key="9">
    <source>
        <dbReference type="Proteomes" id="UP000030635"/>
    </source>
</evidence>
<proteinExistence type="predicted"/>
<dbReference type="GO" id="GO:0055085">
    <property type="term" value="P:transmembrane transport"/>
    <property type="evidence" value="ECO:0007669"/>
    <property type="project" value="InterPro"/>
</dbReference>
<feature type="transmembrane region" description="Helical" evidence="7">
    <location>
        <begin position="46"/>
        <end position="65"/>
    </location>
</feature>
<feature type="transmembrane region" description="Helical" evidence="7">
    <location>
        <begin position="226"/>
        <end position="246"/>
    </location>
</feature>
<name>A0A0A7FV47_9CLOT</name>
<evidence type="ECO:0000313" key="8">
    <source>
        <dbReference type="EMBL" id="AIY83492.1"/>
    </source>
</evidence>
<organism evidence="8 9">
    <name type="scientific">Clostridium baratii str. Sullivan</name>
    <dbReference type="NCBI Taxonomy" id="1415775"/>
    <lineage>
        <taxon>Bacteria</taxon>
        <taxon>Bacillati</taxon>
        <taxon>Bacillota</taxon>
        <taxon>Clostridia</taxon>
        <taxon>Eubacteriales</taxon>
        <taxon>Clostridiaceae</taxon>
        <taxon>Clostridium</taxon>
    </lineage>
</organism>
<keyword evidence="6 7" id="KW-0472">Membrane</keyword>
<dbReference type="RefSeq" id="WP_039310896.1">
    <property type="nucleotide sequence ID" value="NZ_CP006905.1"/>
</dbReference>
<dbReference type="AlphaFoldDB" id="A0A0A7FV47"/>
<dbReference type="Proteomes" id="UP000030635">
    <property type="component" value="Chromosome"/>
</dbReference>
<feature type="transmembrane region" description="Helical" evidence="7">
    <location>
        <begin position="293"/>
        <end position="314"/>
    </location>
</feature>
<keyword evidence="3" id="KW-1003">Cell membrane</keyword>
<keyword evidence="4 7" id="KW-0812">Transmembrane</keyword>
<evidence type="ECO:0000256" key="5">
    <source>
        <dbReference type="ARBA" id="ARBA00022989"/>
    </source>
</evidence>
<protein>
    <submittedName>
        <fullName evidence="8">Membrane transport family protein</fullName>
    </submittedName>
</protein>
<keyword evidence="9" id="KW-1185">Reference proteome</keyword>
<feature type="transmembrane region" description="Helical" evidence="7">
    <location>
        <begin position="109"/>
        <end position="130"/>
    </location>
</feature>
<dbReference type="HOGENOM" id="CLU_056175_1_0_9"/>
<feature type="transmembrane region" description="Helical" evidence="7">
    <location>
        <begin position="175"/>
        <end position="192"/>
    </location>
</feature>
<feature type="transmembrane region" description="Helical" evidence="7">
    <location>
        <begin position="267"/>
        <end position="287"/>
    </location>
</feature>
<evidence type="ECO:0000256" key="7">
    <source>
        <dbReference type="SAM" id="Phobius"/>
    </source>
</evidence>
<gene>
    <name evidence="8" type="ORF">U729_189</name>
</gene>